<gene>
    <name evidence="2" type="ORF">FVEG_15421</name>
</gene>
<protein>
    <submittedName>
        <fullName evidence="2">Uncharacterized protein</fullName>
    </submittedName>
</protein>
<proteinExistence type="predicted"/>
<reference evidence="2 3" key="1">
    <citation type="journal article" date="2010" name="Nature">
        <title>Comparative genomics reveals mobile pathogenicity chromosomes in Fusarium.</title>
        <authorList>
            <person name="Ma L.J."/>
            <person name="van der Does H.C."/>
            <person name="Borkovich K.A."/>
            <person name="Coleman J.J."/>
            <person name="Daboussi M.J."/>
            <person name="Di Pietro A."/>
            <person name="Dufresne M."/>
            <person name="Freitag M."/>
            <person name="Grabherr M."/>
            <person name="Henrissat B."/>
            <person name="Houterman P.M."/>
            <person name="Kang S."/>
            <person name="Shim W.B."/>
            <person name="Woloshuk C."/>
            <person name="Xie X."/>
            <person name="Xu J.R."/>
            <person name="Antoniw J."/>
            <person name="Baker S.E."/>
            <person name="Bluhm B.H."/>
            <person name="Breakspear A."/>
            <person name="Brown D.W."/>
            <person name="Butchko R.A."/>
            <person name="Chapman S."/>
            <person name="Coulson R."/>
            <person name="Coutinho P.M."/>
            <person name="Danchin E.G."/>
            <person name="Diener A."/>
            <person name="Gale L.R."/>
            <person name="Gardiner D.M."/>
            <person name="Goff S."/>
            <person name="Hammond-Kosack K.E."/>
            <person name="Hilburn K."/>
            <person name="Hua-Van A."/>
            <person name="Jonkers W."/>
            <person name="Kazan K."/>
            <person name="Kodira C.D."/>
            <person name="Koehrsen M."/>
            <person name="Kumar L."/>
            <person name="Lee Y.H."/>
            <person name="Li L."/>
            <person name="Manners J.M."/>
            <person name="Miranda-Saavedra D."/>
            <person name="Mukherjee M."/>
            <person name="Park G."/>
            <person name="Park J."/>
            <person name="Park S.Y."/>
            <person name="Proctor R.H."/>
            <person name="Regev A."/>
            <person name="Ruiz-Roldan M.C."/>
            <person name="Sain D."/>
            <person name="Sakthikumar S."/>
            <person name="Sykes S."/>
            <person name="Schwartz D.C."/>
            <person name="Turgeon B.G."/>
            <person name="Wapinski I."/>
            <person name="Yoder O."/>
            <person name="Young S."/>
            <person name="Zeng Q."/>
            <person name="Zhou S."/>
            <person name="Galagan J."/>
            <person name="Cuomo C.A."/>
            <person name="Kistler H.C."/>
            <person name="Rep M."/>
        </authorList>
    </citation>
    <scope>NUCLEOTIDE SEQUENCE [LARGE SCALE GENOMIC DNA]</scope>
    <source>
        <strain evidence="3">M3125 / FGSC 7600</strain>
    </source>
</reference>
<evidence type="ECO:0000313" key="3">
    <source>
        <dbReference type="Proteomes" id="UP000009096"/>
    </source>
</evidence>
<dbReference type="KEGG" id="fvr:FVEG_15421"/>
<dbReference type="EMBL" id="DS022245">
    <property type="protein sequence ID" value="EWG42338.1"/>
    <property type="molecule type" value="Genomic_DNA"/>
</dbReference>
<organism evidence="2 3">
    <name type="scientific">Gibberella moniliformis (strain M3125 / FGSC 7600)</name>
    <name type="common">Maize ear and stalk rot fungus</name>
    <name type="synonym">Fusarium verticillioides</name>
    <dbReference type="NCBI Taxonomy" id="334819"/>
    <lineage>
        <taxon>Eukaryota</taxon>
        <taxon>Fungi</taxon>
        <taxon>Dikarya</taxon>
        <taxon>Ascomycota</taxon>
        <taxon>Pezizomycotina</taxon>
        <taxon>Sordariomycetes</taxon>
        <taxon>Hypocreomycetidae</taxon>
        <taxon>Hypocreales</taxon>
        <taxon>Nectriaceae</taxon>
        <taxon>Fusarium</taxon>
        <taxon>Fusarium fujikuroi species complex</taxon>
    </lineage>
</organism>
<dbReference type="GeneID" id="30072297"/>
<name>W7LT09_GIBM7</name>
<keyword evidence="1" id="KW-0732">Signal</keyword>
<dbReference type="EMBL" id="CM000579">
    <property type="protein sequence ID" value="EWG42338.1"/>
    <property type="molecule type" value="Genomic_DNA"/>
</dbReference>
<feature type="chain" id="PRO_5004895801" evidence="1">
    <location>
        <begin position="17"/>
        <end position="150"/>
    </location>
</feature>
<dbReference type="AlphaFoldDB" id="W7LT09"/>
<keyword evidence="3" id="KW-1185">Reference proteome</keyword>
<evidence type="ECO:0000256" key="1">
    <source>
        <dbReference type="SAM" id="SignalP"/>
    </source>
</evidence>
<accession>W7LT09</accession>
<evidence type="ECO:0000313" key="2">
    <source>
        <dbReference type="EMBL" id="EWG42338.1"/>
    </source>
</evidence>
<sequence>MCHLVISHTLGAVALAITESCRRRRVYAQPSMIPIRQITNIGFGSLPLCRPGLRHFSYNSAFRKLKIFSATTSEGQDPWRHCQSPDTYLLYGNTSRSINCFLAQLLDGGFMAFDTVSHVPKSHILSGPPVWSMCIRLASETPILSFLYTP</sequence>
<feature type="signal peptide" evidence="1">
    <location>
        <begin position="1"/>
        <end position="16"/>
    </location>
</feature>
<dbReference type="VEuPathDB" id="FungiDB:FVEG_15421"/>
<dbReference type="RefSeq" id="XP_018748529.1">
    <property type="nucleotide sequence ID" value="XM_018904547.1"/>
</dbReference>
<dbReference type="Proteomes" id="UP000009096">
    <property type="component" value="Chromosome 2"/>
</dbReference>